<protein>
    <submittedName>
        <fullName evidence="3">DNA polymerase IV</fullName>
    </submittedName>
</protein>
<dbReference type="PANTHER" id="PTHR11076:SF33">
    <property type="entry name" value="DNA POLYMERASE KAPPA"/>
    <property type="match status" value="1"/>
</dbReference>
<dbReference type="AlphaFoldDB" id="A0A656PN56"/>
<evidence type="ECO:0000313" key="3">
    <source>
        <dbReference type="EMBL" id="HCQ40803.1"/>
    </source>
</evidence>
<evidence type="ECO:0000259" key="2">
    <source>
        <dbReference type="PROSITE" id="PS50173"/>
    </source>
</evidence>
<dbReference type="Gene3D" id="3.30.70.270">
    <property type="match status" value="1"/>
</dbReference>
<dbReference type="PANTHER" id="PTHR11076">
    <property type="entry name" value="DNA REPAIR POLYMERASE UMUC / TRANSFERASE FAMILY MEMBER"/>
    <property type="match status" value="1"/>
</dbReference>
<comment type="caution">
    <text evidence="3">The sequence shown here is derived from an EMBL/GenBank/DDBJ whole genome shotgun (WGS) entry which is preliminary data.</text>
</comment>
<dbReference type="GO" id="GO:0009432">
    <property type="term" value="P:SOS response"/>
    <property type="evidence" value="ECO:0007669"/>
    <property type="project" value="TreeGrafter"/>
</dbReference>
<dbReference type="Gene3D" id="3.30.1490.100">
    <property type="entry name" value="DNA polymerase, Y-family, little finger domain"/>
    <property type="match status" value="1"/>
</dbReference>
<dbReference type="SUPFAM" id="SSF56672">
    <property type="entry name" value="DNA/RNA polymerases"/>
    <property type="match status" value="1"/>
</dbReference>
<dbReference type="PROSITE" id="PS50173">
    <property type="entry name" value="UMUC"/>
    <property type="match status" value="1"/>
</dbReference>
<dbReference type="GO" id="GO:0006281">
    <property type="term" value="P:DNA repair"/>
    <property type="evidence" value="ECO:0007669"/>
    <property type="project" value="InterPro"/>
</dbReference>
<dbReference type="InterPro" id="IPR017961">
    <property type="entry name" value="DNA_pol_Y-fam_little_finger"/>
</dbReference>
<dbReference type="GO" id="GO:0003887">
    <property type="term" value="F:DNA-directed DNA polymerase activity"/>
    <property type="evidence" value="ECO:0007669"/>
    <property type="project" value="InterPro"/>
</dbReference>
<dbReference type="InterPro" id="IPR043128">
    <property type="entry name" value="Rev_trsase/Diguanyl_cyclase"/>
</dbReference>
<comment type="similarity">
    <text evidence="1">Belongs to the DNA polymerase type-Y family.</text>
</comment>
<sequence length="431" mass="48773">MICPGKWRKCPMDRLTNLQFNPKHPTLMLIDINSCFATIEQQANPQLRGRPVAVAAYDTPSGCILAASYEAKKLGVKTGMRVREGKLLAPDLTVLTPDPQKYRDVHLKLRTVLNKFSDAVVPKSIDEFIVNLEGCPSFKKGMRNVASEIKELIKKNVGDWITVSIGIGPNIFLAKTAAGLKKPDGLEEININNFETVYSSLEITGLHGIKQSNAARLATQNIYTVMDFYKASSATLERAFGSITGYYWYLRLRGWEIDDVAWGRRSYGNSYAIPDRLSKSEDLAPILYKLVEKTARRLRKAGYKAKGVSVSINYRDGSHWHHGHIMGKTLFDPRDIFKEAYRIMCRSPYYGKTVAILAESVFEIFDNDTTQLDLFDDINRKEKLYSAVDEITDRWGEFVITPARMLSAKKHVHDRIAFGGIKELEEFTLQD</sequence>
<accession>A0A656PN56</accession>
<dbReference type="Gene3D" id="3.40.1170.60">
    <property type="match status" value="1"/>
</dbReference>
<dbReference type="InterPro" id="IPR022880">
    <property type="entry name" value="DNApol_IV"/>
</dbReference>
<evidence type="ECO:0000256" key="1">
    <source>
        <dbReference type="ARBA" id="ARBA00010945"/>
    </source>
</evidence>
<reference evidence="3 4" key="1">
    <citation type="journal article" date="2018" name="Nat. Biotechnol.">
        <title>A standardized bacterial taxonomy based on genome phylogeny substantially revises the tree of life.</title>
        <authorList>
            <person name="Parks D.H."/>
            <person name="Chuvochina M."/>
            <person name="Waite D.W."/>
            <person name="Rinke C."/>
            <person name="Skarshewski A."/>
            <person name="Chaumeil P.A."/>
            <person name="Hugenholtz P."/>
        </authorList>
    </citation>
    <scope>NUCLEOTIDE SEQUENCE [LARGE SCALE GENOMIC DNA]</scope>
    <source>
        <strain evidence="3">UBA12021</strain>
    </source>
</reference>
<evidence type="ECO:0000313" key="4">
    <source>
        <dbReference type="Proteomes" id="UP000262056"/>
    </source>
</evidence>
<organism evidence="3 4">
    <name type="scientific">candidate division WWE3 bacterium</name>
    <dbReference type="NCBI Taxonomy" id="2053526"/>
    <lineage>
        <taxon>Bacteria</taxon>
        <taxon>Katanobacteria</taxon>
    </lineage>
</organism>
<dbReference type="GO" id="GO:0005829">
    <property type="term" value="C:cytosol"/>
    <property type="evidence" value="ECO:0007669"/>
    <property type="project" value="TreeGrafter"/>
</dbReference>
<dbReference type="InterPro" id="IPR050116">
    <property type="entry name" value="DNA_polymerase-Y"/>
</dbReference>
<dbReference type="Proteomes" id="UP000262056">
    <property type="component" value="Unassembled WGS sequence"/>
</dbReference>
<name>A0A656PN56_UNCKA</name>
<dbReference type="CDD" id="cd03586">
    <property type="entry name" value="PolY_Pol_IV_kappa"/>
    <property type="match status" value="1"/>
</dbReference>
<dbReference type="Pfam" id="PF00817">
    <property type="entry name" value="IMS"/>
    <property type="match status" value="1"/>
</dbReference>
<dbReference type="Gene3D" id="1.10.150.20">
    <property type="entry name" value="5' to 3' exonuclease, C-terminal subdomain"/>
    <property type="match status" value="1"/>
</dbReference>
<dbReference type="EMBL" id="DQFB01000004">
    <property type="protein sequence ID" value="HCQ40803.1"/>
    <property type="molecule type" value="Genomic_DNA"/>
</dbReference>
<dbReference type="GO" id="GO:0042276">
    <property type="term" value="P:error-prone translesion synthesis"/>
    <property type="evidence" value="ECO:0007669"/>
    <property type="project" value="TreeGrafter"/>
</dbReference>
<feature type="domain" description="UmuC" evidence="2">
    <location>
        <begin position="27"/>
        <end position="210"/>
    </location>
</feature>
<dbReference type="InterPro" id="IPR036775">
    <property type="entry name" value="DNA_pol_Y-fam_lit_finger_sf"/>
</dbReference>
<dbReference type="GO" id="GO:0003684">
    <property type="term" value="F:damaged DNA binding"/>
    <property type="evidence" value="ECO:0007669"/>
    <property type="project" value="InterPro"/>
</dbReference>
<dbReference type="Pfam" id="PF11799">
    <property type="entry name" value="IMS_C"/>
    <property type="match status" value="1"/>
</dbReference>
<dbReference type="InterPro" id="IPR001126">
    <property type="entry name" value="UmuC"/>
</dbReference>
<dbReference type="InterPro" id="IPR043502">
    <property type="entry name" value="DNA/RNA_pol_sf"/>
</dbReference>
<dbReference type="SUPFAM" id="SSF100879">
    <property type="entry name" value="Lesion bypass DNA polymerase (Y-family), little finger domain"/>
    <property type="match status" value="1"/>
</dbReference>
<gene>
    <name evidence="3" type="ORF">DIU24_03830</name>
</gene>
<proteinExistence type="inferred from homology"/>